<evidence type="ECO:0000313" key="2">
    <source>
        <dbReference type="Proteomes" id="UP000573001"/>
    </source>
</evidence>
<dbReference type="Proteomes" id="UP000573001">
    <property type="component" value="Unassembled WGS sequence"/>
</dbReference>
<organism evidence="1 2">
    <name type="scientific">Curtobacterium pusillum</name>
    <dbReference type="NCBI Taxonomy" id="69373"/>
    <lineage>
        <taxon>Bacteria</taxon>
        <taxon>Bacillati</taxon>
        <taxon>Actinomycetota</taxon>
        <taxon>Actinomycetes</taxon>
        <taxon>Micrococcales</taxon>
        <taxon>Microbacteriaceae</taxon>
        <taxon>Curtobacterium</taxon>
    </lineage>
</organism>
<proteinExistence type="predicted"/>
<protein>
    <submittedName>
        <fullName evidence="1">Uncharacterized protein</fullName>
    </submittedName>
</protein>
<accession>A0ABX2M5U0</accession>
<gene>
    <name evidence="1" type="ORF">HP507_02450</name>
</gene>
<sequence>MNNNPAELLLNYFGTGSQSDRQKYTPRILFNALGECEDTLTTWERLGKPVAAYMGAVPRWSQAIAMGWNENMSLPTVGARTPDEGDMGMLQLLANEMRAFVPVLDAEAQDRISDLVHEVLEAVKADDSLPVELREHIATLIIQVEQCLADYEIRGDFALREAVERLLANVRIASDRSNEPDRWSRVWDEFAVPILAGLVVELPSIGLAIAQLSIGS</sequence>
<evidence type="ECO:0000313" key="1">
    <source>
        <dbReference type="EMBL" id="NUU12703.1"/>
    </source>
</evidence>
<dbReference type="EMBL" id="JABMCE010000049">
    <property type="protein sequence ID" value="NUU12703.1"/>
    <property type="molecule type" value="Genomic_DNA"/>
</dbReference>
<comment type="caution">
    <text evidence="1">The sequence shown here is derived from an EMBL/GenBank/DDBJ whole genome shotgun (WGS) entry which is preliminary data.</text>
</comment>
<reference evidence="1 2" key="1">
    <citation type="submission" date="2020-05" db="EMBL/GenBank/DDBJ databases">
        <title>Genome Sequencing of Type Strains.</title>
        <authorList>
            <person name="Lemaire J.F."/>
            <person name="Inderbitzin P."/>
            <person name="Gregorio O.A."/>
            <person name="Collins S.B."/>
            <person name="Wespe N."/>
            <person name="Knight-Connoni V."/>
        </authorList>
    </citation>
    <scope>NUCLEOTIDE SEQUENCE [LARGE SCALE GENOMIC DNA]</scope>
    <source>
        <strain evidence="1 2">ATCC 19096</strain>
    </source>
</reference>
<name>A0ABX2M5U0_9MICO</name>
<dbReference type="RefSeq" id="WP_175350271.1">
    <property type="nucleotide sequence ID" value="NZ_BAAAWQ010000001.1"/>
</dbReference>
<keyword evidence="2" id="KW-1185">Reference proteome</keyword>